<name>A0ABT9FU80_9BACL</name>
<sequence length="222" mass="25586">MQLIKWPWLIGIAIVIGVVAGFMGGDPGQVNERVSLKPLVWVFYGAVVIQLINLAYTVYVVKHMKNHAKIERRLKQAGNPYFRMIYYMVNGDLETAAQEQKEVKGKQMQLMTKVQLALESRDMVEAERIADQIKHSNIRYYSKALIAIYKRDWDDFEAQKEQLKQQVLIHALEAEAAFRRGELEKADKHGNLAIEGAAGVQHYILIKSRDRQEKNHGRVTYF</sequence>
<organism evidence="2 3">
    <name type="scientific">Paenibacillus zeirhizosphaerae</name>
    <dbReference type="NCBI Taxonomy" id="2987519"/>
    <lineage>
        <taxon>Bacteria</taxon>
        <taxon>Bacillati</taxon>
        <taxon>Bacillota</taxon>
        <taxon>Bacilli</taxon>
        <taxon>Bacillales</taxon>
        <taxon>Paenibacillaceae</taxon>
        <taxon>Paenibacillus</taxon>
    </lineage>
</organism>
<dbReference type="EMBL" id="JAPCKK010000018">
    <property type="protein sequence ID" value="MDP4098266.1"/>
    <property type="molecule type" value="Genomic_DNA"/>
</dbReference>
<proteinExistence type="predicted"/>
<feature type="transmembrane region" description="Helical" evidence="1">
    <location>
        <begin position="39"/>
        <end position="61"/>
    </location>
</feature>
<keyword evidence="3" id="KW-1185">Reference proteome</keyword>
<keyword evidence="1" id="KW-0812">Transmembrane</keyword>
<gene>
    <name evidence="2" type="ORF">OIN60_16025</name>
</gene>
<keyword evidence="1" id="KW-1133">Transmembrane helix</keyword>
<feature type="transmembrane region" description="Helical" evidence="1">
    <location>
        <begin position="7"/>
        <end position="24"/>
    </location>
</feature>
<accession>A0ABT9FU80</accession>
<comment type="caution">
    <text evidence="2">The sequence shown here is derived from an EMBL/GenBank/DDBJ whole genome shotgun (WGS) entry which is preliminary data.</text>
</comment>
<keyword evidence="1" id="KW-0472">Membrane</keyword>
<dbReference type="Proteomes" id="UP001241848">
    <property type="component" value="Unassembled WGS sequence"/>
</dbReference>
<protein>
    <submittedName>
        <fullName evidence="2">Uncharacterized protein</fullName>
    </submittedName>
</protein>
<evidence type="ECO:0000256" key="1">
    <source>
        <dbReference type="SAM" id="Phobius"/>
    </source>
</evidence>
<evidence type="ECO:0000313" key="2">
    <source>
        <dbReference type="EMBL" id="MDP4098266.1"/>
    </source>
</evidence>
<reference evidence="2 3" key="1">
    <citation type="submission" date="2022-10" db="EMBL/GenBank/DDBJ databases">
        <title>Paenibacillus description and whole genome data of maize root bacterial community.</title>
        <authorList>
            <person name="Marton D."/>
            <person name="Farkas M."/>
            <person name="Cserhati M."/>
        </authorList>
    </citation>
    <scope>NUCLEOTIDE SEQUENCE [LARGE SCALE GENOMIC DNA]</scope>
    <source>
        <strain evidence="2 3">P96</strain>
    </source>
</reference>
<dbReference type="RefSeq" id="WP_305755878.1">
    <property type="nucleotide sequence ID" value="NZ_JAPCKK010000018.1"/>
</dbReference>
<evidence type="ECO:0000313" key="3">
    <source>
        <dbReference type="Proteomes" id="UP001241848"/>
    </source>
</evidence>